<dbReference type="VEuPathDB" id="FungiDB:TAPDE_002058"/>
<dbReference type="AlphaFoldDB" id="R4XFK2"/>
<proteinExistence type="predicted"/>
<reference evidence="1 2" key="1">
    <citation type="journal article" date="2013" name="MBio">
        <title>Genome sequencing of the plant pathogen Taphrina deformans, the causal agent of peach leaf curl.</title>
        <authorList>
            <person name="Cisse O.H."/>
            <person name="Almeida J.M.G.C.F."/>
            <person name="Fonseca A."/>
            <person name="Kumar A.A."/>
            <person name="Salojaervi J."/>
            <person name="Overmyer K."/>
            <person name="Hauser P.M."/>
            <person name="Pagni M."/>
        </authorList>
    </citation>
    <scope>NUCLEOTIDE SEQUENCE [LARGE SCALE GENOMIC DNA]</scope>
    <source>
        <strain evidence="2">PYCC 5710 / ATCC 11124 / CBS 356.35 / IMI 108563 / JCM 9778 / NBRC 8474</strain>
    </source>
</reference>
<protein>
    <submittedName>
        <fullName evidence="1">Uncharacterized protein</fullName>
    </submittedName>
</protein>
<organism evidence="1 2">
    <name type="scientific">Taphrina deformans (strain PYCC 5710 / ATCC 11124 / CBS 356.35 / IMI 108563 / JCM 9778 / NBRC 8474)</name>
    <name type="common">Peach leaf curl fungus</name>
    <name type="synonym">Lalaria deformans</name>
    <dbReference type="NCBI Taxonomy" id="1097556"/>
    <lineage>
        <taxon>Eukaryota</taxon>
        <taxon>Fungi</taxon>
        <taxon>Dikarya</taxon>
        <taxon>Ascomycota</taxon>
        <taxon>Taphrinomycotina</taxon>
        <taxon>Taphrinomycetes</taxon>
        <taxon>Taphrinales</taxon>
        <taxon>Taphrinaceae</taxon>
        <taxon>Taphrina</taxon>
    </lineage>
</organism>
<dbReference type="EMBL" id="CAHR02000071">
    <property type="protein sequence ID" value="CCG82117.1"/>
    <property type="molecule type" value="Genomic_DNA"/>
</dbReference>
<dbReference type="Pfam" id="PF14934">
    <property type="entry name" value="TMEM254"/>
    <property type="match status" value="1"/>
</dbReference>
<sequence>MSLFRAPRNPDFTAIPSVLALVYLTSYSTVSPFSDIRAKLPLWTTQYAVPVLFYVHLAEAAFAAFRSVRAGRPVEETLKWAASTLIWGFGSLNVQRKALKL</sequence>
<keyword evidence="2" id="KW-1185">Reference proteome</keyword>
<accession>R4XFK2</accession>
<dbReference type="Proteomes" id="UP000013776">
    <property type="component" value="Unassembled WGS sequence"/>
</dbReference>
<name>R4XFK2_TAPDE</name>
<comment type="caution">
    <text evidence="1">The sequence shown here is derived from an EMBL/GenBank/DDBJ whole genome shotgun (WGS) entry which is preliminary data.</text>
</comment>
<evidence type="ECO:0000313" key="2">
    <source>
        <dbReference type="Proteomes" id="UP000013776"/>
    </source>
</evidence>
<evidence type="ECO:0000313" key="1">
    <source>
        <dbReference type="EMBL" id="CCG82117.1"/>
    </source>
</evidence>
<gene>
    <name evidence="1" type="ORF">TAPDE_002058</name>
</gene>
<dbReference type="InterPro" id="IPR028110">
    <property type="entry name" value="TMEM254"/>
</dbReference>